<evidence type="ECO:0000313" key="8">
    <source>
        <dbReference type="EMBL" id="MCL6220961.1"/>
    </source>
</evidence>
<dbReference type="EMBL" id="JAKHSK010000074">
    <property type="protein sequence ID" value="MCL6220961.1"/>
    <property type="molecule type" value="Genomic_DNA"/>
</dbReference>
<dbReference type="InterPro" id="IPR002104">
    <property type="entry name" value="Integrase_catalytic"/>
</dbReference>
<dbReference type="PANTHER" id="PTHR30349:SF41">
    <property type="entry name" value="INTEGRASE_RECOMBINASE PROTEIN MJ0367-RELATED"/>
    <property type="match status" value="1"/>
</dbReference>
<name>A0A9X2A2I3_9FLAO</name>
<dbReference type="InterPro" id="IPR004107">
    <property type="entry name" value="Integrase_SAM-like_N"/>
</dbReference>
<dbReference type="InterPro" id="IPR011010">
    <property type="entry name" value="DNA_brk_join_enz"/>
</dbReference>
<dbReference type="Pfam" id="PF00589">
    <property type="entry name" value="Phage_integrase"/>
    <property type="match status" value="1"/>
</dbReference>
<evidence type="ECO:0000256" key="4">
    <source>
        <dbReference type="ARBA" id="ARBA00023172"/>
    </source>
</evidence>
<keyword evidence="2" id="KW-0229">DNA integration</keyword>
<dbReference type="PROSITE" id="PS51898">
    <property type="entry name" value="TYR_RECOMBINASE"/>
    <property type="match status" value="1"/>
</dbReference>
<evidence type="ECO:0000256" key="2">
    <source>
        <dbReference type="ARBA" id="ARBA00022908"/>
    </source>
</evidence>
<protein>
    <submittedName>
        <fullName evidence="8">Tyrosine-type recombinase/integrase</fullName>
    </submittedName>
</protein>
<keyword evidence="3 5" id="KW-0238">DNA-binding</keyword>
<dbReference type="Pfam" id="PF13495">
    <property type="entry name" value="Phage_int_SAM_4"/>
    <property type="match status" value="1"/>
</dbReference>
<accession>A0A9X2A2I3</accession>
<dbReference type="NCBIfam" id="NF040815">
    <property type="entry name" value="recomb_XerA_Arch"/>
    <property type="match status" value="1"/>
</dbReference>
<evidence type="ECO:0000256" key="3">
    <source>
        <dbReference type="ARBA" id="ARBA00023125"/>
    </source>
</evidence>
<dbReference type="SUPFAM" id="SSF56349">
    <property type="entry name" value="DNA breaking-rejoining enzymes"/>
    <property type="match status" value="1"/>
</dbReference>
<feature type="domain" description="Tyr recombinase" evidence="6">
    <location>
        <begin position="200"/>
        <end position="372"/>
    </location>
</feature>
<dbReference type="Gene3D" id="1.10.150.130">
    <property type="match status" value="1"/>
</dbReference>
<dbReference type="Proteomes" id="UP001139521">
    <property type="component" value="Unassembled WGS sequence"/>
</dbReference>
<dbReference type="GO" id="GO:0015074">
    <property type="term" value="P:DNA integration"/>
    <property type="evidence" value="ECO:0007669"/>
    <property type="project" value="UniProtKB-KW"/>
</dbReference>
<dbReference type="Gene3D" id="1.10.443.10">
    <property type="entry name" value="Intergrase catalytic core"/>
    <property type="match status" value="1"/>
</dbReference>
<dbReference type="InterPro" id="IPR010998">
    <property type="entry name" value="Integrase_recombinase_N"/>
</dbReference>
<sequence length="375" mass="43809">MGSIKNITLYNLMINNQKVIGIRFAPDKVIQALIKSLDSPKWSPKYHLVYIPNSKKNLAQLNNTFKGVAWINYNRFLTNRPIKPGNEKVDADWFRHRSLPDNYRRCPEDYLLKLELKRYAVNTVRTYVTFFEQFINCYPDKDPYTLNETHIRAYLQRLIRQEKSSSYLNQAINAIKFYYEVVLGMPNRFYEIERPRKAYRLPQVISREEVLSIIAHTNNLKHKCIVQLIYGSGLRRSELLNLKINDIDSKRMLVRIKQAKGNKDRLSLLSHNALLNLRSYYKIWKPKDYLFEGQKGDRYSGQAVVNIIKNAALKAKIAVPVTPHMLRHSFATHLLEAGVDLRQIQVILGHQSTKTTEIYTHVATNTFKTIKNPLD</sequence>
<proteinExistence type="inferred from homology"/>
<comment type="caution">
    <text evidence="8">The sequence shown here is derived from an EMBL/GenBank/DDBJ whole genome shotgun (WGS) entry which is preliminary data.</text>
</comment>
<reference evidence="8" key="1">
    <citation type="submission" date="2022-01" db="EMBL/GenBank/DDBJ databases">
        <title>Genome sequencing of Zunongwangia sp. M21534 genome.</title>
        <authorList>
            <person name="Chen Y."/>
            <person name="Dong C."/>
            <person name="Shao Z."/>
        </authorList>
    </citation>
    <scope>NUCLEOTIDE SEQUENCE</scope>
    <source>
        <strain evidence="8">MCCC M21534</strain>
    </source>
</reference>
<evidence type="ECO:0000256" key="5">
    <source>
        <dbReference type="PROSITE-ProRule" id="PRU01248"/>
    </source>
</evidence>
<dbReference type="RefSeq" id="WP_249603630.1">
    <property type="nucleotide sequence ID" value="NZ_JAKHSK010000074.1"/>
</dbReference>
<dbReference type="GO" id="GO:0006310">
    <property type="term" value="P:DNA recombination"/>
    <property type="evidence" value="ECO:0007669"/>
    <property type="project" value="UniProtKB-KW"/>
</dbReference>
<keyword evidence="4" id="KW-0233">DNA recombination</keyword>
<dbReference type="PROSITE" id="PS51900">
    <property type="entry name" value="CB"/>
    <property type="match status" value="1"/>
</dbReference>
<feature type="domain" description="Core-binding (CB)" evidence="7">
    <location>
        <begin position="101"/>
        <end position="183"/>
    </location>
</feature>
<dbReference type="InterPro" id="IPR013762">
    <property type="entry name" value="Integrase-like_cat_sf"/>
</dbReference>
<comment type="similarity">
    <text evidence="1">Belongs to the 'phage' integrase family.</text>
</comment>
<dbReference type="InterPro" id="IPR050090">
    <property type="entry name" value="Tyrosine_recombinase_XerCD"/>
</dbReference>
<keyword evidence="9" id="KW-1185">Reference proteome</keyword>
<gene>
    <name evidence="8" type="ORF">L1967_21935</name>
</gene>
<dbReference type="GO" id="GO:0003677">
    <property type="term" value="F:DNA binding"/>
    <property type="evidence" value="ECO:0007669"/>
    <property type="project" value="UniProtKB-UniRule"/>
</dbReference>
<evidence type="ECO:0000256" key="1">
    <source>
        <dbReference type="ARBA" id="ARBA00008857"/>
    </source>
</evidence>
<evidence type="ECO:0000313" key="9">
    <source>
        <dbReference type="Proteomes" id="UP001139521"/>
    </source>
</evidence>
<evidence type="ECO:0000259" key="7">
    <source>
        <dbReference type="PROSITE" id="PS51900"/>
    </source>
</evidence>
<dbReference type="AlphaFoldDB" id="A0A9X2A2I3"/>
<evidence type="ECO:0000259" key="6">
    <source>
        <dbReference type="PROSITE" id="PS51898"/>
    </source>
</evidence>
<organism evidence="8 9">
    <name type="scientific">Zunongwangia pacifica</name>
    <dbReference type="NCBI Taxonomy" id="2911062"/>
    <lineage>
        <taxon>Bacteria</taxon>
        <taxon>Pseudomonadati</taxon>
        <taxon>Bacteroidota</taxon>
        <taxon>Flavobacteriia</taxon>
        <taxon>Flavobacteriales</taxon>
        <taxon>Flavobacteriaceae</taxon>
        <taxon>Zunongwangia</taxon>
    </lineage>
</organism>
<dbReference type="PANTHER" id="PTHR30349">
    <property type="entry name" value="PHAGE INTEGRASE-RELATED"/>
    <property type="match status" value="1"/>
</dbReference>
<dbReference type="InterPro" id="IPR044068">
    <property type="entry name" value="CB"/>
</dbReference>